<accession>A0A511TIL7</accession>
<dbReference type="EMBL" id="BJXR01000076">
    <property type="protein sequence ID" value="GEN13192.1"/>
    <property type="molecule type" value="Genomic_DNA"/>
</dbReference>
<name>A0A511TIL7_MYXFU</name>
<keyword evidence="4" id="KW-1185">Reference proteome</keyword>
<keyword evidence="1" id="KW-0812">Transmembrane</keyword>
<dbReference type="Proteomes" id="UP000321514">
    <property type="component" value="Unassembled WGS sequence"/>
</dbReference>
<dbReference type="InterPro" id="IPR029058">
    <property type="entry name" value="AB_hydrolase_fold"/>
</dbReference>
<dbReference type="EMBL" id="FOIB01000019">
    <property type="protein sequence ID" value="SEU42458.1"/>
    <property type="molecule type" value="Genomic_DNA"/>
</dbReference>
<keyword evidence="1" id="KW-1133">Transmembrane helix</keyword>
<proteinExistence type="predicted"/>
<dbReference type="Proteomes" id="UP000183760">
    <property type="component" value="Unassembled WGS sequence"/>
</dbReference>
<dbReference type="Gene3D" id="3.40.50.1820">
    <property type="entry name" value="alpha/beta hydrolase"/>
    <property type="match status" value="2"/>
</dbReference>
<evidence type="ECO:0000313" key="5">
    <source>
        <dbReference type="Proteomes" id="UP000321514"/>
    </source>
</evidence>
<reference evidence="2 5" key="2">
    <citation type="submission" date="2019-07" db="EMBL/GenBank/DDBJ databases">
        <title>Whole genome shotgun sequence of Myxococcus fulvus NBRC 100333.</title>
        <authorList>
            <person name="Hosoyama A."/>
            <person name="Uohara A."/>
            <person name="Ohji S."/>
            <person name="Ichikawa N."/>
        </authorList>
    </citation>
    <scope>NUCLEOTIDE SEQUENCE [LARGE SCALE GENOMIC DNA]</scope>
    <source>
        <strain evidence="2 5">NBRC 100333</strain>
    </source>
</reference>
<evidence type="ECO:0000313" key="3">
    <source>
        <dbReference type="EMBL" id="SEU42458.1"/>
    </source>
</evidence>
<feature type="transmembrane region" description="Helical" evidence="1">
    <location>
        <begin position="62"/>
        <end position="78"/>
    </location>
</feature>
<organism evidence="2 5">
    <name type="scientific">Myxococcus fulvus</name>
    <dbReference type="NCBI Taxonomy" id="33"/>
    <lineage>
        <taxon>Bacteria</taxon>
        <taxon>Pseudomonadati</taxon>
        <taxon>Myxococcota</taxon>
        <taxon>Myxococcia</taxon>
        <taxon>Myxococcales</taxon>
        <taxon>Cystobacterineae</taxon>
        <taxon>Myxococcaceae</taxon>
        <taxon>Myxococcus</taxon>
    </lineage>
</organism>
<dbReference type="STRING" id="1334629.MFUL124B02_11595"/>
<evidence type="ECO:0000313" key="2">
    <source>
        <dbReference type="EMBL" id="GEN13192.1"/>
    </source>
</evidence>
<feature type="transmembrane region" description="Helical" evidence="1">
    <location>
        <begin position="35"/>
        <end position="56"/>
    </location>
</feature>
<evidence type="ECO:0000313" key="4">
    <source>
        <dbReference type="Proteomes" id="UP000183760"/>
    </source>
</evidence>
<gene>
    <name evidence="2" type="ORF">MFU01_82290</name>
    <name evidence="3" type="ORF">SAMN05443572_11961</name>
</gene>
<dbReference type="AlphaFoldDB" id="A0A511TIL7"/>
<dbReference type="SUPFAM" id="SSF53474">
    <property type="entry name" value="alpha/beta-Hydrolases"/>
    <property type="match status" value="1"/>
</dbReference>
<reference evidence="3 4" key="1">
    <citation type="submission" date="2016-10" db="EMBL/GenBank/DDBJ databases">
        <authorList>
            <person name="Varghese N."/>
            <person name="Submissions S."/>
        </authorList>
    </citation>
    <scope>NUCLEOTIDE SEQUENCE [LARGE SCALE GENOMIC DNA]</scope>
    <source>
        <strain evidence="3 4">DSM 16525</strain>
    </source>
</reference>
<comment type="caution">
    <text evidence="2">The sequence shown here is derived from an EMBL/GenBank/DDBJ whole genome shotgun (WGS) entry which is preliminary data.</text>
</comment>
<evidence type="ECO:0000256" key="1">
    <source>
        <dbReference type="SAM" id="Phobius"/>
    </source>
</evidence>
<keyword evidence="1" id="KW-0472">Membrane</keyword>
<sequence length="372" mass="39457">MVLGMAHSISAPLAVPTGVPRALAKEGSRPRTWPGVLLGVLLTPVAGLLLATAARIGASPSGWSYSGGLVLVAVGLMLRARGLWRAGLGLIALVACSRLLFADGTLLQTVQLPEGGHRWVNRLVDERDGTLFAAHALVRLGKLPRSDASGFIPALEAAFDRMELAEGAVATPAIATYLGLQSPESFDALVIPPARGATPDTAVVFLHGYAGNFAVYCWEMARAAWTISALTVCPSVGPAGDWWSPQGERTLKATLEWLSARGVRRFYLGGLSNGGVGASVLVHRVSHPGLELRGLVLVSGAESSAPVPKVPALVIQGRHDSMMGTPAMRTYVERLGQRATYVELDSGHFVFLDRHLESEKAISQWLRQQEGI</sequence>
<protein>
    <submittedName>
        <fullName evidence="3">Predicted esterase</fullName>
    </submittedName>
</protein>
<feature type="transmembrane region" description="Helical" evidence="1">
    <location>
        <begin position="83"/>
        <end position="101"/>
    </location>
</feature>